<dbReference type="InterPro" id="IPR018060">
    <property type="entry name" value="HTH_AraC"/>
</dbReference>
<dbReference type="Gene3D" id="1.10.10.60">
    <property type="entry name" value="Homeodomain-like"/>
    <property type="match status" value="2"/>
</dbReference>
<evidence type="ECO:0000256" key="4">
    <source>
        <dbReference type="ARBA" id="ARBA00023163"/>
    </source>
</evidence>
<dbReference type="EMBL" id="PYAL01000001">
    <property type="protein sequence ID" value="RXN93377.1"/>
    <property type="molecule type" value="Genomic_DNA"/>
</dbReference>
<dbReference type="GO" id="GO:0043565">
    <property type="term" value="F:sequence-specific DNA binding"/>
    <property type="evidence" value="ECO:0007669"/>
    <property type="project" value="InterPro"/>
</dbReference>
<sequence>MDNIWRQRYAAGYQRQPWPVMGWGKRYRGGQREIWHSHEQGQLVYPSVGVVRVLTPVGAWTVTPVQGLWIASGVDHELHMIGAVHLQTLRIEPDAAPWLWQECRLIEVQPLLRELMLAMTAEPLEYAPDSNAALIAPLALRCLGNAPRLDHGRLPLPRDKRLLRVCEMLMQSPASDSTLEQLSSQVGASARTVARLFQAETGLTFGQWRRQLRLSEAVCQLSLGTPVSTVARDLGYANPNAFTAMFRKALGSPPQRYMRGL</sequence>
<evidence type="ECO:0000256" key="1">
    <source>
        <dbReference type="ARBA" id="ARBA00022491"/>
    </source>
</evidence>
<dbReference type="InterPro" id="IPR018062">
    <property type="entry name" value="HTH_AraC-typ_CS"/>
</dbReference>
<dbReference type="Proteomes" id="UP000290849">
    <property type="component" value="Unassembled WGS sequence"/>
</dbReference>
<dbReference type="GO" id="GO:0003700">
    <property type="term" value="F:DNA-binding transcription factor activity"/>
    <property type="evidence" value="ECO:0007669"/>
    <property type="project" value="InterPro"/>
</dbReference>
<dbReference type="InterPro" id="IPR011051">
    <property type="entry name" value="RmlC_Cupin_sf"/>
</dbReference>
<dbReference type="AlphaFoldDB" id="A0A4Q1HRC1"/>
<dbReference type="InterPro" id="IPR009057">
    <property type="entry name" value="Homeodomain-like_sf"/>
</dbReference>
<comment type="caution">
    <text evidence="6">The sequence shown here is derived from an EMBL/GenBank/DDBJ whole genome shotgun (WGS) entry which is preliminary data.</text>
</comment>
<reference evidence="6 7" key="1">
    <citation type="journal article" date="2017" name="Int. J. Syst. Evol. Microbiol.">
        <title>Achromobacter aloeverae sp. nov., isolated from the root of Aloe vera (L.) Burm.f.</title>
        <authorList>
            <person name="Kuncharoen N."/>
            <person name="Muramatsu Y."/>
            <person name="Shibata C."/>
            <person name="Kamakura Y."/>
            <person name="Nakagawa Y."/>
            <person name="Tanasupawat S."/>
        </authorList>
    </citation>
    <scope>NUCLEOTIDE SEQUENCE [LARGE SCALE GENOMIC DNA]</scope>
    <source>
        <strain evidence="6 7">AVA-1</strain>
    </source>
</reference>
<feature type="domain" description="HTH araC/xylS-type" evidence="5">
    <location>
        <begin position="163"/>
        <end position="260"/>
    </location>
</feature>
<gene>
    <name evidence="6" type="ORF">C7R54_06705</name>
</gene>
<dbReference type="PANTHER" id="PTHR11019">
    <property type="entry name" value="HTH-TYPE TRANSCRIPTIONAL REGULATOR NIMR"/>
    <property type="match status" value="1"/>
</dbReference>
<protein>
    <submittedName>
        <fullName evidence="6">AraC family transcriptional regulator</fullName>
    </submittedName>
</protein>
<keyword evidence="4" id="KW-0804">Transcription</keyword>
<dbReference type="PANTHER" id="PTHR11019:SF159">
    <property type="entry name" value="TRANSCRIPTIONAL REGULATOR-RELATED"/>
    <property type="match status" value="1"/>
</dbReference>
<dbReference type="PROSITE" id="PS00041">
    <property type="entry name" value="HTH_ARAC_FAMILY_1"/>
    <property type="match status" value="1"/>
</dbReference>
<dbReference type="Pfam" id="PF12833">
    <property type="entry name" value="HTH_18"/>
    <property type="match status" value="1"/>
</dbReference>
<keyword evidence="1" id="KW-0678">Repressor</keyword>
<evidence type="ECO:0000313" key="7">
    <source>
        <dbReference type="Proteomes" id="UP000290849"/>
    </source>
</evidence>
<dbReference type="OrthoDB" id="2536004at2"/>
<dbReference type="Pfam" id="PF02311">
    <property type="entry name" value="AraC_binding"/>
    <property type="match status" value="1"/>
</dbReference>
<evidence type="ECO:0000313" key="6">
    <source>
        <dbReference type="EMBL" id="RXN93377.1"/>
    </source>
</evidence>
<keyword evidence="3" id="KW-0238">DNA-binding</keyword>
<dbReference type="RefSeq" id="WP_129149333.1">
    <property type="nucleotide sequence ID" value="NZ_JBHSDO010000006.1"/>
</dbReference>
<dbReference type="CDD" id="cd06124">
    <property type="entry name" value="cupin_NimR-like_N"/>
    <property type="match status" value="1"/>
</dbReference>
<dbReference type="SMART" id="SM00342">
    <property type="entry name" value="HTH_ARAC"/>
    <property type="match status" value="1"/>
</dbReference>
<evidence type="ECO:0000259" key="5">
    <source>
        <dbReference type="PROSITE" id="PS01124"/>
    </source>
</evidence>
<dbReference type="SUPFAM" id="SSF51182">
    <property type="entry name" value="RmlC-like cupins"/>
    <property type="match status" value="1"/>
</dbReference>
<dbReference type="PROSITE" id="PS01124">
    <property type="entry name" value="HTH_ARAC_FAMILY_2"/>
    <property type="match status" value="1"/>
</dbReference>
<proteinExistence type="predicted"/>
<dbReference type="SUPFAM" id="SSF46689">
    <property type="entry name" value="Homeodomain-like"/>
    <property type="match status" value="2"/>
</dbReference>
<name>A0A4Q1HRC1_9BURK</name>
<keyword evidence="7" id="KW-1185">Reference proteome</keyword>
<dbReference type="FunFam" id="1.10.10.60:FF:000132">
    <property type="entry name" value="AraC family transcriptional regulator"/>
    <property type="match status" value="1"/>
</dbReference>
<accession>A0A4Q1HRC1</accession>
<organism evidence="6 7">
    <name type="scientific">Achromobacter aloeverae</name>
    <dbReference type="NCBI Taxonomy" id="1750518"/>
    <lineage>
        <taxon>Bacteria</taxon>
        <taxon>Pseudomonadati</taxon>
        <taxon>Pseudomonadota</taxon>
        <taxon>Betaproteobacteria</taxon>
        <taxon>Burkholderiales</taxon>
        <taxon>Alcaligenaceae</taxon>
        <taxon>Achromobacter</taxon>
    </lineage>
</organism>
<evidence type="ECO:0000256" key="3">
    <source>
        <dbReference type="ARBA" id="ARBA00023125"/>
    </source>
</evidence>
<dbReference type="InterPro" id="IPR003313">
    <property type="entry name" value="AraC-bd"/>
</dbReference>
<evidence type="ECO:0000256" key="2">
    <source>
        <dbReference type="ARBA" id="ARBA00023015"/>
    </source>
</evidence>
<keyword evidence="2" id="KW-0805">Transcription regulation</keyword>